<reference evidence="2 3" key="1">
    <citation type="submission" date="2024-03" db="EMBL/GenBank/DDBJ databases">
        <title>Phenotype and Genome Characterization of a Sulfate-Reducing Bacterium Pseudodesulfovibrio sp. strain 5S69, isolated from Petroleum Reservoir in Tatarstan (Russia).</title>
        <authorList>
            <person name="Bidzhieva S.K."/>
            <person name="Kadnikov V."/>
            <person name="Tourova T.P."/>
            <person name="Samigullina S.R."/>
            <person name="Sokolova D.S."/>
            <person name="Poltaraus A.B."/>
            <person name="Avtukh A.N."/>
            <person name="Tereshina V.M."/>
            <person name="Mardanov A.V."/>
            <person name="Nazina T.N."/>
        </authorList>
    </citation>
    <scope>NUCLEOTIDE SEQUENCE [LARGE SCALE GENOMIC DNA]</scope>
    <source>
        <strain evidence="2 3">5S69</strain>
    </source>
</reference>
<evidence type="ECO:0000313" key="2">
    <source>
        <dbReference type="EMBL" id="WWX24045.1"/>
    </source>
</evidence>
<sequence length="183" mass="21089">MIKTVKWFFLSIGGLCVLLLVGGWLFSNIISPPHDTDDVMLQNFADNRAVFEQVVSELQQDDDIRRVDDNWYRLADGKARSDNPDRIARYRKLFKKISTERGIYASYSPNGNPRILFLSSCIGMVTGGSSKGYLYEPHPEGEFLLVDNIDGYDQQKGLWRSYWAVHRKIEGAKGWYLYCDFDD</sequence>
<name>A0ABZ2J6K8_9BACT</name>
<feature type="transmembrane region" description="Helical" evidence="1">
    <location>
        <begin position="7"/>
        <end position="26"/>
    </location>
</feature>
<organism evidence="2 3">
    <name type="scientific">Pseudodesulfovibrio methanolicus</name>
    <dbReference type="NCBI Taxonomy" id="3126690"/>
    <lineage>
        <taxon>Bacteria</taxon>
        <taxon>Pseudomonadati</taxon>
        <taxon>Thermodesulfobacteriota</taxon>
        <taxon>Desulfovibrionia</taxon>
        <taxon>Desulfovibrionales</taxon>
        <taxon>Desulfovibrionaceae</taxon>
    </lineage>
</organism>
<keyword evidence="1" id="KW-0812">Transmembrane</keyword>
<accession>A0ABZ2J6K8</accession>
<dbReference type="EMBL" id="CP146609">
    <property type="protein sequence ID" value="WWX24045.1"/>
    <property type="molecule type" value="Genomic_DNA"/>
</dbReference>
<gene>
    <name evidence="2" type="ORF">V8V93_07480</name>
</gene>
<evidence type="ECO:0000256" key="1">
    <source>
        <dbReference type="SAM" id="Phobius"/>
    </source>
</evidence>
<keyword evidence="1" id="KW-0472">Membrane</keyword>
<dbReference type="RefSeq" id="WP_338669741.1">
    <property type="nucleotide sequence ID" value="NZ_CP146609.1"/>
</dbReference>
<protein>
    <submittedName>
        <fullName evidence="2">Uncharacterized protein</fullName>
    </submittedName>
</protein>
<evidence type="ECO:0000313" key="3">
    <source>
        <dbReference type="Proteomes" id="UP001385389"/>
    </source>
</evidence>
<dbReference type="Proteomes" id="UP001385389">
    <property type="component" value="Chromosome"/>
</dbReference>
<keyword evidence="3" id="KW-1185">Reference proteome</keyword>
<keyword evidence="1" id="KW-1133">Transmembrane helix</keyword>
<proteinExistence type="predicted"/>